<evidence type="ECO:0000256" key="2">
    <source>
        <dbReference type="ARBA" id="ARBA00022737"/>
    </source>
</evidence>
<dbReference type="AlphaFoldDB" id="A0A916K4C9"/>
<feature type="transmembrane region" description="Helical" evidence="4">
    <location>
        <begin position="423"/>
        <end position="441"/>
    </location>
</feature>
<comment type="pathway">
    <text evidence="1">Protein modification; protein ubiquitination.</text>
</comment>
<gene>
    <name evidence="7" type="primary">nosD_2</name>
    <name evidence="7" type="ORF">PAESOLCIP111_04243</name>
</gene>
<dbReference type="InterPro" id="IPR006626">
    <property type="entry name" value="PbH1"/>
</dbReference>
<evidence type="ECO:0000256" key="5">
    <source>
        <dbReference type="SAM" id="SignalP"/>
    </source>
</evidence>
<evidence type="ECO:0000313" key="8">
    <source>
        <dbReference type="Proteomes" id="UP000693672"/>
    </source>
</evidence>
<reference evidence="7" key="1">
    <citation type="submission" date="2021-06" db="EMBL/GenBank/DDBJ databases">
        <authorList>
            <person name="Criscuolo A."/>
        </authorList>
    </citation>
    <scope>NUCLEOTIDE SEQUENCE</scope>
    <source>
        <strain evidence="7">CIP111600</strain>
    </source>
</reference>
<sequence length="447" mass="49303">MRRAALCQAAAMLLLLFTASPVSGGNAAPHSEYNLQELIDATPEYGTLQLKGAVYTGNATIGKPMTITGEDGTVIQGDGSGNVVTILSSHVRLEHIAIRHSGMSMSSGEEYAAVKVSGGAHHVLNRLRIEDAYHGIYIKNADDNEISQVTVQGRGQQEIASQGNGIQLIHSAGNTLKDNVISGMRDGIYFYYADRNRVERNAISETRYGLHYMNSNDNTFTGNRFSRNTGGAAIMLSKRIELTENDFSFHQGTQAFGILMQETEQVQMSGNRFYQNQRALYIDNASRSRIAENLFLHNKVGVEIWSSASQQVFTRNKFLRNVAPVIVVGGQGSNRWSDQGQGNVWDGEPLLDLNGDGIGDDPVVYKSSLYKLIQSSELSYLFLSSPAIGLYEKIHTLLNQDDVMMNDPNPVMEARGTLPLPPMAWLLPAAIALGWLGWRVYGRRRRR</sequence>
<evidence type="ECO:0000313" key="7">
    <source>
        <dbReference type="EMBL" id="CAG7641540.1"/>
    </source>
</evidence>
<dbReference type="InterPro" id="IPR051550">
    <property type="entry name" value="SCF-Subunits/Alg-Epimerases"/>
</dbReference>
<dbReference type="SMART" id="SM00710">
    <property type="entry name" value="PbH1"/>
    <property type="match status" value="7"/>
</dbReference>
<keyword evidence="2" id="KW-0677">Repeat</keyword>
<dbReference type="Proteomes" id="UP000693672">
    <property type="component" value="Unassembled WGS sequence"/>
</dbReference>
<dbReference type="PANTHER" id="PTHR22990:SF15">
    <property type="entry name" value="F-BOX ONLY PROTEIN 10"/>
    <property type="match status" value="1"/>
</dbReference>
<keyword evidence="4" id="KW-1133">Transmembrane helix</keyword>
<keyword evidence="8" id="KW-1185">Reference proteome</keyword>
<dbReference type="Pfam" id="PF05048">
    <property type="entry name" value="NosD"/>
    <property type="match status" value="1"/>
</dbReference>
<dbReference type="InterPro" id="IPR026464">
    <property type="entry name" value="NosD_copper_fam"/>
</dbReference>
<accession>A0A916K4C9</accession>
<keyword evidence="5" id="KW-0732">Signal</keyword>
<keyword evidence="4" id="KW-0812">Transmembrane</keyword>
<dbReference type="InterPro" id="IPR007742">
    <property type="entry name" value="NosD_dom"/>
</dbReference>
<keyword evidence="4" id="KW-0472">Membrane</keyword>
<keyword evidence="3" id="KW-0833">Ubl conjugation pathway</keyword>
<organism evidence="7 8">
    <name type="scientific">Paenibacillus solanacearum</name>
    <dbReference type="NCBI Taxonomy" id="2048548"/>
    <lineage>
        <taxon>Bacteria</taxon>
        <taxon>Bacillati</taxon>
        <taxon>Bacillota</taxon>
        <taxon>Bacilli</taxon>
        <taxon>Bacillales</taxon>
        <taxon>Paenibacillaceae</taxon>
        <taxon>Paenibacillus</taxon>
    </lineage>
</organism>
<dbReference type="EMBL" id="CAJVAS010000022">
    <property type="protein sequence ID" value="CAG7641540.1"/>
    <property type="molecule type" value="Genomic_DNA"/>
</dbReference>
<dbReference type="InterPro" id="IPR022441">
    <property type="entry name" value="Para_beta_helix_rpt-2"/>
</dbReference>
<feature type="domain" description="Carbohydrate-binding/sugar hydrolysis" evidence="6">
    <location>
        <begin position="197"/>
        <end position="361"/>
    </location>
</feature>
<feature type="domain" description="Carbohydrate-binding/sugar hydrolysis" evidence="6">
    <location>
        <begin position="50"/>
        <end position="191"/>
    </location>
</feature>
<dbReference type="NCBIfam" id="TIGR04247">
    <property type="entry name" value="NosD_copper_fam"/>
    <property type="match status" value="1"/>
</dbReference>
<dbReference type="GO" id="GO:0006511">
    <property type="term" value="P:ubiquitin-dependent protein catabolic process"/>
    <property type="evidence" value="ECO:0007669"/>
    <property type="project" value="TreeGrafter"/>
</dbReference>
<name>A0A916K4C9_9BACL</name>
<feature type="signal peptide" evidence="5">
    <location>
        <begin position="1"/>
        <end position="24"/>
    </location>
</feature>
<comment type="caution">
    <text evidence="7">The sequence shown here is derived from an EMBL/GenBank/DDBJ whole genome shotgun (WGS) entry which is preliminary data.</text>
</comment>
<protein>
    <submittedName>
        <fullName evidence="7">ABC transporter binding protein NosD</fullName>
    </submittedName>
</protein>
<evidence type="ECO:0000256" key="4">
    <source>
        <dbReference type="SAM" id="Phobius"/>
    </source>
</evidence>
<dbReference type="RefSeq" id="WP_218093969.1">
    <property type="nucleotide sequence ID" value="NZ_CAJVAS010000022.1"/>
</dbReference>
<dbReference type="SMART" id="SM00722">
    <property type="entry name" value="CASH"/>
    <property type="match status" value="2"/>
</dbReference>
<dbReference type="InterPro" id="IPR006633">
    <property type="entry name" value="Carb-bd_sugar_hydrolysis-dom"/>
</dbReference>
<evidence type="ECO:0000256" key="1">
    <source>
        <dbReference type="ARBA" id="ARBA00004906"/>
    </source>
</evidence>
<dbReference type="PANTHER" id="PTHR22990">
    <property type="entry name" value="F-BOX ONLY PROTEIN"/>
    <property type="match status" value="1"/>
</dbReference>
<proteinExistence type="predicted"/>
<evidence type="ECO:0000256" key="3">
    <source>
        <dbReference type="ARBA" id="ARBA00022786"/>
    </source>
</evidence>
<evidence type="ECO:0000259" key="6">
    <source>
        <dbReference type="SMART" id="SM00722"/>
    </source>
</evidence>
<feature type="chain" id="PRO_5039548493" evidence="5">
    <location>
        <begin position="25"/>
        <end position="447"/>
    </location>
</feature>
<dbReference type="NCBIfam" id="TIGR03804">
    <property type="entry name" value="para_beta_helix"/>
    <property type="match status" value="2"/>
</dbReference>